<reference evidence="9 10" key="1">
    <citation type="submission" date="2015-09" db="EMBL/GenBank/DDBJ databases">
        <title>Trachymyrmex cornetzi WGS genome.</title>
        <authorList>
            <person name="Nygaard S."/>
            <person name="Hu H."/>
            <person name="Boomsma J."/>
            <person name="Zhang G."/>
        </authorList>
    </citation>
    <scope>NUCLEOTIDE SEQUENCE [LARGE SCALE GENOMIC DNA]</scope>
    <source>
        <strain evidence="9">Tcor2-1</strain>
        <tissue evidence="9">Whole body</tissue>
    </source>
</reference>
<keyword evidence="10" id="KW-1185">Reference proteome</keyword>
<evidence type="ECO:0000256" key="5">
    <source>
        <dbReference type="ARBA" id="ARBA00022723"/>
    </source>
</evidence>
<dbReference type="PANTHER" id="PTHR22930">
    <property type="match status" value="1"/>
</dbReference>
<proteinExistence type="inferred from homology"/>
<dbReference type="InterPro" id="IPR045249">
    <property type="entry name" value="HARBI1-like"/>
</dbReference>
<name>A0A151J461_9HYME</name>
<evidence type="ECO:0000256" key="3">
    <source>
        <dbReference type="ARBA" id="ARBA00006958"/>
    </source>
</evidence>
<dbReference type="Proteomes" id="UP000078492">
    <property type="component" value="Unassembled WGS sequence"/>
</dbReference>
<dbReference type="STRING" id="471704.A0A151J461"/>
<keyword evidence="6" id="KW-0378">Hydrolase</keyword>
<comment type="subcellular location">
    <subcellularLocation>
        <location evidence="2">Nucleus</location>
    </subcellularLocation>
</comment>
<gene>
    <name evidence="9" type="ORF">ALC57_10406</name>
</gene>
<dbReference type="Pfam" id="PF13359">
    <property type="entry name" value="DDE_Tnp_4"/>
    <property type="match status" value="1"/>
</dbReference>
<dbReference type="GO" id="GO:0016787">
    <property type="term" value="F:hydrolase activity"/>
    <property type="evidence" value="ECO:0007669"/>
    <property type="project" value="UniProtKB-KW"/>
</dbReference>
<evidence type="ECO:0000256" key="2">
    <source>
        <dbReference type="ARBA" id="ARBA00004123"/>
    </source>
</evidence>
<dbReference type="AlphaFoldDB" id="A0A151J461"/>
<evidence type="ECO:0000259" key="8">
    <source>
        <dbReference type="Pfam" id="PF13359"/>
    </source>
</evidence>
<sequence>MDLIVALLREEERDINRRWQKNVNIIRRSLRDTQNPFDVSDNTFLKLYRLSKAATVQLIEELKNFMPVPQRKTAIPQLLQVFAILHFLASGSYQRKVGQDFLSCMSQTSISVSIHATVNALNNIMGHWIQFPTTDRRKQEIKQEFFENTGFPGVIGAIDGTHIAIFPPQTEREHLFINRKQYHSLNVMIVCSYNNEILTVNAMHGGRTHDSRVFRSSAESNYEKYISNLMLYNKAKIPRIDNYMLGLMRDHFLQASRLFHNGLIFGAFYPNPMYHQKTLSTGYIPPEAFIYLDQKKYLQDENGIPIIYHYPRRNSRKKITYPENTDSNDTSITWRYDMSIPDQSNLEKKKKKIDLSTGGMLMIPNLC</sequence>
<dbReference type="InterPro" id="IPR027806">
    <property type="entry name" value="HARBI1_dom"/>
</dbReference>
<dbReference type="GO" id="GO:0005634">
    <property type="term" value="C:nucleus"/>
    <property type="evidence" value="ECO:0007669"/>
    <property type="project" value="UniProtKB-SubCell"/>
</dbReference>
<accession>A0A151J461</accession>
<keyword evidence="7" id="KW-0539">Nucleus</keyword>
<dbReference type="GO" id="GO:0004518">
    <property type="term" value="F:nuclease activity"/>
    <property type="evidence" value="ECO:0007669"/>
    <property type="project" value="UniProtKB-KW"/>
</dbReference>
<evidence type="ECO:0000256" key="7">
    <source>
        <dbReference type="ARBA" id="ARBA00023242"/>
    </source>
</evidence>
<organism evidence="9 10">
    <name type="scientific">Trachymyrmex cornetzi</name>
    <dbReference type="NCBI Taxonomy" id="471704"/>
    <lineage>
        <taxon>Eukaryota</taxon>
        <taxon>Metazoa</taxon>
        <taxon>Ecdysozoa</taxon>
        <taxon>Arthropoda</taxon>
        <taxon>Hexapoda</taxon>
        <taxon>Insecta</taxon>
        <taxon>Pterygota</taxon>
        <taxon>Neoptera</taxon>
        <taxon>Endopterygota</taxon>
        <taxon>Hymenoptera</taxon>
        <taxon>Apocrita</taxon>
        <taxon>Aculeata</taxon>
        <taxon>Formicoidea</taxon>
        <taxon>Formicidae</taxon>
        <taxon>Myrmicinae</taxon>
        <taxon>Trachymyrmex</taxon>
    </lineage>
</organism>
<comment type="cofactor">
    <cofactor evidence="1">
        <name>a divalent metal cation</name>
        <dbReference type="ChEBI" id="CHEBI:60240"/>
    </cofactor>
</comment>
<protein>
    <submittedName>
        <fullName evidence="9">Putative nuclease HARBI1</fullName>
    </submittedName>
</protein>
<comment type="similarity">
    <text evidence="3">Belongs to the HARBI1 family.</text>
</comment>
<evidence type="ECO:0000256" key="1">
    <source>
        <dbReference type="ARBA" id="ARBA00001968"/>
    </source>
</evidence>
<evidence type="ECO:0000313" key="9">
    <source>
        <dbReference type="EMBL" id="KYN17310.1"/>
    </source>
</evidence>
<evidence type="ECO:0000256" key="4">
    <source>
        <dbReference type="ARBA" id="ARBA00022722"/>
    </source>
</evidence>
<dbReference type="EMBL" id="KQ980192">
    <property type="protein sequence ID" value="KYN17310.1"/>
    <property type="molecule type" value="Genomic_DNA"/>
</dbReference>
<feature type="domain" description="DDE Tnp4" evidence="8">
    <location>
        <begin position="158"/>
        <end position="221"/>
    </location>
</feature>
<keyword evidence="5" id="KW-0479">Metal-binding</keyword>
<evidence type="ECO:0000256" key="6">
    <source>
        <dbReference type="ARBA" id="ARBA00022801"/>
    </source>
</evidence>
<keyword evidence="4" id="KW-0540">Nuclease</keyword>
<dbReference type="PANTHER" id="PTHR22930:SF85">
    <property type="entry name" value="GH03217P-RELATED"/>
    <property type="match status" value="1"/>
</dbReference>
<dbReference type="GO" id="GO:0046872">
    <property type="term" value="F:metal ion binding"/>
    <property type="evidence" value="ECO:0007669"/>
    <property type="project" value="UniProtKB-KW"/>
</dbReference>
<evidence type="ECO:0000313" key="10">
    <source>
        <dbReference type="Proteomes" id="UP000078492"/>
    </source>
</evidence>